<name>A0A2B7XRY5_9EURO</name>
<feature type="compositionally biased region" description="Basic residues" evidence="1">
    <location>
        <begin position="1"/>
        <end position="19"/>
    </location>
</feature>
<feature type="compositionally biased region" description="Polar residues" evidence="1">
    <location>
        <begin position="367"/>
        <end position="376"/>
    </location>
</feature>
<feature type="compositionally biased region" description="Low complexity" evidence="1">
    <location>
        <begin position="44"/>
        <end position="53"/>
    </location>
</feature>
<feature type="compositionally biased region" description="Basic and acidic residues" evidence="1">
    <location>
        <begin position="337"/>
        <end position="366"/>
    </location>
</feature>
<dbReference type="AlphaFoldDB" id="A0A2B7XRY5"/>
<sequence>MASPKLKKTSVSHHHPHPGHNHDDVRAAVRATKFVSSRRRNRSSPRSSSSPSRFDGLEDSPPFSSVHDRRSASLAHDSALPTQSTSKQTWINNSPDSSDMASYRGMGNGRSFSGYPSRTEKEKSIKHKANIRSHLKRSTNGGSTSIDLDRSALENEGLGIYTNLERDRRYADNSLSRRGASTSHNRSTSGTSQYSGVTSNSLHKPGSQYVHPMRQTPRPYTPPIAHSYQNSVMGSEHSADAGKFSTDLDDVTSIHRELFVPISSGPSAETKPYQIQTSSMTNVTIPSSLNHTRESYETVSPLSRSSLDFAFRSRVRTNTDPAARVAAVQAARQAFEDKEAAKNRKLEKQSMKAYDRQLRRQEKKEQPLSTSSSQDAAPTEKRTSFGGGRRPLNEKSAKSSSEYSHNNISRSFESPKSAWVLFITWLRTKLFKMGRKLKRKKRD</sequence>
<evidence type="ECO:0000313" key="2">
    <source>
        <dbReference type="EMBL" id="PGH11719.1"/>
    </source>
</evidence>
<feature type="compositionally biased region" description="Polar residues" evidence="1">
    <location>
        <begin position="80"/>
        <end position="100"/>
    </location>
</feature>
<reference evidence="2 3" key="1">
    <citation type="submission" date="2017-10" db="EMBL/GenBank/DDBJ databases">
        <title>Comparative genomics in systemic dimorphic fungi from Ajellomycetaceae.</title>
        <authorList>
            <person name="Munoz J.F."/>
            <person name="Mcewen J.G."/>
            <person name="Clay O.K."/>
            <person name="Cuomo C.A."/>
        </authorList>
    </citation>
    <scope>NUCLEOTIDE SEQUENCE [LARGE SCALE GENOMIC DNA]</scope>
    <source>
        <strain evidence="2 3">UAMH5409</strain>
    </source>
</reference>
<dbReference type="OrthoDB" id="5377213at2759"/>
<feature type="region of interest" description="Disordered" evidence="1">
    <location>
        <begin position="1"/>
        <end position="148"/>
    </location>
</feature>
<dbReference type="EMBL" id="PDNB01000069">
    <property type="protein sequence ID" value="PGH11719.1"/>
    <property type="molecule type" value="Genomic_DNA"/>
</dbReference>
<accession>A0A2B7XRY5</accession>
<gene>
    <name evidence="2" type="ORF">AJ79_04742</name>
</gene>
<feature type="compositionally biased region" description="Polar residues" evidence="1">
    <location>
        <begin position="174"/>
        <end position="202"/>
    </location>
</feature>
<dbReference type="Proteomes" id="UP000223968">
    <property type="component" value="Unassembled WGS sequence"/>
</dbReference>
<evidence type="ECO:0000256" key="1">
    <source>
        <dbReference type="SAM" id="MobiDB-lite"/>
    </source>
</evidence>
<feature type="region of interest" description="Disordered" evidence="1">
    <location>
        <begin position="337"/>
        <end position="408"/>
    </location>
</feature>
<feature type="compositionally biased region" description="Polar residues" evidence="1">
    <location>
        <begin position="398"/>
        <end position="408"/>
    </location>
</feature>
<keyword evidence="3" id="KW-1185">Reference proteome</keyword>
<feature type="compositionally biased region" description="Basic residues" evidence="1">
    <location>
        <begin position="124"/>
        <end position="137"/>
    </location>
</feature>
<proteinExistence type="predicted"/>
<protein>
    <submittedName>
        <fullName evidence="2">Uncharacterized protein</fullName>
    </submittedName>
</protein>
<evidence type="ECO:0000313" key="3">
    <source>
        <dbReference type="Proteomes" id="UP000223968"/>
    </source>
</evidence>
<feature type="region of interest" description="Disordered" evidence="1">
    <location>
        <begin position="174"/>
        <end position="209"/>
    </location>
</feature>
<organism evidence="2 3">
    <name type="scientific">Helicocarpus griseus UAMH5409</name>
    <dbReference type="NCBI Taxonomy" id="1447875"/>
    <lineage>
        <taxon>Eukaryota</taxon>
        <taxon>Fungi</taxon>
        <taxon>Dikarya</taxon>
        <taxon>Ascomycota</taxon>
        <taxon>Pezizomycotina</taxon>
        <taxon>Eurotiomycetes</taxon>
        <taxon>Eurotiomycetidae</taxon>
        <taxon>Onygenales</taxon>
        <taxon>Ajellomycetaceae</taxon>
        <taxon>Helicocarpus</taxon>
    </lineage>
</organism>
<comment type="caution">
    <text evidence="2">The sequence shown here is derived from an EMBL/GenBank/DDBJ whole genome shotgun (WGS) entry which is preliminary data.</text>
</comment>